<keyword evidence="10" id="KW-0460">Magnesium</keyword>
<dbReference type="Gene3D" id="2.60.40.10">
    <property type="entry name" value="Immunoglobulins"/>
    <property type="match status" value="1"/>
</dbReference>
<dbReference type="PRINTS" id="PR00759">
    <property type="entry name" value="BASICPTASE"/>
</dbReference>
<dbReference type="Proteomes" id="UP000002494">
    <property type="component" value="Chromosome 10"/>
</dbReference>
<keyword evidence="14" id="KW-0481">Metalloenzyme inhibitor</keyword>
<sequence>MGTQGSPVKSYDYLLKFLLVGDSDVGKGEILESLQDGAAESPYAYSNGIDYKTTTILLDGRRVKLELWDTSGQGRFCTIFRSYSRGAQGILLVYDITNRWSFDGIDRWIKEIDEHAPGVPRILVGNRLHLAFKRQVPTEQARAYAEKNCMTFFEVSPLCNFNVIESFTELSRIVLMRHGMEKIWRPNRVFSLQDLCCRAIVSCTPVHLIDKLPLPVTIKSHLKSFSMANGMNAVMMHGRSYSLPLLPLLFAFVLIHLTSETNLLPEPGSHPGMCPNQLSPHLWVDAQSTCERECTRDQDCAASEKCCTNVCGLQSCVAARFPSGGPATPETAASCEDFQCPQQGSNCDIWDGQPVCRCRDRCEKEPSFTCASDGLTYYNRCYMDAEACLRGLHLHVVPCKHILSWPPSSPGPPETTARPTPGAAPMPPALYNSPSPQAVHVGGTASLHCDVSGRPPPAVTWEKQSHQRENLIMRPDQMYGNVVVTSIGQLVLYNAQLEDAGLYTCTARNAAGLLRADFPLSVLQRATTQDRDPGVLALAECQPDTQACVGPPTPHHVLWRFDPQRGSCMTFPALKCDGAARGFETYEACQQACVRGPGDVCALPPVQGPCQGWEPRWAYSPLLQQCHPFIYSGCEGNSNNFESRESCEDACPVPRTPPCRACRLKSKLALSLCRSDFAIVGRLTEVLEEPEAAGGIARVALDDVLKDDKMGLKFLGTKYLEVTLSGMDWACPCPNVTVGDGPLVIMGEVREGVAVLDANSYVRAASEKRVKKIVELLEKKACELLNRFQD</sequence>
<evidence type="ECO:0000259" key="17">
    <source>
        <dbReference type="PROSITE" id="PS50225"/>
    </source>
</evidence>
<evidence type="ECO:0000256" key="7">
    <source>
        <dbReference type="ARBA" id="ARBA00022729"/>
    </source>
</evidence>
<dbReference type="CDD" id="cd03742">
    <property type="entry name" value="SOCS_Rab40"/>
    <property type="match status" value="1"/>
</dbReference>
<accession>A0A8L2UMW2</accession>
<dbReference type="SMART" id="SM00217">
    <property type="entry name" value="WAP"/>
    <property type="match status" value="1"/>
</dbReference>
<dbReference type="PROSITE" id="PS51390">
    <property type="entry name" value="WAP"/>
    <property type="match status" value="1"/>
</dbReference>
<dbReference type="PROSITE" id="PS51421">
    <property type="entry name" value="RAS"/>
    <property type="match status" value="1"/>
</dbReference>
<evidence type="ECO:0000259" key="18">
    <source>
        <dbReference type="PROSITE" id="PS50279"/>
    </source>
</evidence>
<dbReference type="GO" id="GO:0055001">
    <property type="term" value="P:muscle cell development"/>
    <property type="evidence" value="ECO:0007669"/>
    <property type="project" value="UniProtKB-ARBA"/>
</dbReference>
<dbReference type="SUPFAM" id="SSF158235">
    <property type="entry name" value="SOCS box-like"/>
    <property type="match status" value="1"/>
</dbReference>
<dbReference type="SMART" id="SM00969">
    <property type="entry name" value="SOCS_box"/>
    <property type="match status" value="1"/>
</dbReference>
<dbReference type="Pfam" id="PF13927">
    <property type="entry name" value="Ig_3"/>
    <property type="match status" value="1"/>
</dbReference>
<comment type="subcellular location">
    <subcellularLocation>
        <location evidence="1">Secreted</location>
    </subcellularLocation>
</comment>
<feature type="domain" description="Ig-like" evidence="19">
    <location>
        <begin position="428"/>
        <end position="521"/>
    </location>
</feature>
<evidence type="ECO:0000256" key="14">
    <source>
        <dbReference type="ARBA" id="ARBA00023215"/>
    </source>
</evidence>
<dbReference type="InterPro" id="IPR002223">
    <property type="entry name" value="Kunitz_BPTI"/>
</dbReference>
<dbReference type="InterPro" id="IPR003599">
    <property type="entry name" value="Ig_sub"/>
</dbReference>
<organism evidence="22 23">
    <name type="scientific">Rattus norvegicus</name>
    <name type="common">Rat</name>
    <dbReference type="NCBI Taxonomy" id="10116"/>
    <lineage>
        <taxon>Eukaryota</taxon>
        <taxon>Metazoa</taxon>
        <taxon>Chordata</taxon>
        <taxon>Craniata</taxon>
        <taxon>Vertebrata</taxon>
        <taxon>Euteleostomi</taxon>
        <taxon>Mammalia</taxon>
        <taxon>Eutheria</taxon>
        <taxon>Euarchontoglires</taxon>
        <taxon>Glires</taxon>
        <taxon>Rodentia</taxon>
        <taxon>Myomorpha</taxon>
        <taxon>Muroidea</taxon>
        <taxon>Muridae</taxon>
        <taxon>Murinae</taxon>
        <taxon>Rattus</taxon>
    </lineage>
</organism>
<evidence type="ECO:0000313" key="22">
    <source>
        <dbReference type="Ensembl" id="ENSRNOP00000056900.4"/>
    </source>
</evidence>
<evidence type="ECO:0000256" key="11">
    <source>
        <dbReference type="ARBA" id="ARBA00022900"/>
    </source>
</evidence>
<evidence type="ECO:0000256" key="4">
    <source>
        <dbReference type="ARBA" id="ARBA00022525"/>
    </source>
</evidence>
<dbReference type="InterPro" id="IPR013783">
    <property type="entry name" value="Ig-like_fold"/>
</dbReference>
<keyword evidence="7" id="KW-0732">Signal</keyword>
<protein>
    <submittedName>
        <fullName evidence="22">WAP, follistatin/kazal, immunoglobulin, kunitz and netrin domain containing 1</fullName>
    </submittedName>
</protein>
<dbReference type="PROSITE" id="PS50189">
    <property type="entry name" value="NTR"/>
    <property type="match status" value="1"/>
</dbReference>
<dbReference type="GO" id="GO:0005576">
    <property type="term" value="C:extracellular region"/>
    <property type="evidence" value="ECO:0007669"/>
    <property type="project" value="UniProtKB-SubCell"/>
</dbReference>
<dbReference type="Gene3D" id="3.30.60.30">
    <property type="match status" value="1"/>
</dbReference>
<dbReference type="InterPro" id="IPR005225">
    <property type="entry name" value="Small_GTP-bd"/>
</dbReference>
<evidence type="ECO:0000256" key="15">
    <source>
        <dbReference type="ARBA" id="ARBA00023319"/>
    </source>
</evidence>
<keyword evidence="12" id="KW-1015">Disulfide bond</keyword>
<keyword evidence="15" id="KW-0393">Immunoglobulin domain</keyword>
<dbReference type="CDD" id="cd22606">
    <property type="entry name" value="Kunitz_WFIKKN_2-like"/>
    <property type="match status" value="1"/>
</dbReference>
<dbReference type="InterPro" id="IPR001134">
    <property type="entry name" value="Netrin_domain"/>
</dbReference>
<dbReference type="InterPro" id="IPR036058">
    <property type="entry name" value="Kazal_dom_sf"/>
</dbReference>
<dbReference type="PROSITE" id="PS50279">
    <property type="entry name" value="BPTI_KUNITZ_2"/>
    <property type="match status" value="1"/>
</dbReference>
<dbReference type="PANTHER" id="PTHR45938">
    <property type="entry name" value="ACP24A4-RELATED"/>
    <property type="match status" value="1"/>
</dbReference>
<evidence type="ECO:0000256" key="1">
    <source>
        <dbReference type="ARBA" id="ARBA00004613"/>
    </source>
</evidence>
<dbReference type="SUPFAM" id="SSF50242">
    <property type="entry name" value="TIMP-like"/>
    <property type="match status" value="1"/>
</dbReference>
<keyword evidence="8" id="KW-0677">Repeat</keyword>
<keyword evidence="13" id="KW-0325">Glycoprotein</keyword>
<dbReference type="RGD" id="1565835">
    <property type="gene designation" value="Wfikkn1"/>
</dbReference>
<keyword evidence="5" id="KW-0483">Metalloprotease inhibitor</keyword>
<name>A0A8L2UMW2_RAT</name>
<feature type="domain" description="Kazal-like" evidence="21">
    <location>
        <begin position="350"/>
        <end position="401"/>
    </location>
</feature>
<dbReference type="InterPro" id="IPR008993">
    <property type="entry name" value="TIMP-like_OB-fold"/>
</dbReference>
<evidence type="ECO:0000256" key="2">
    <source>
        <dbReference type="ARBA" id="ARBA00004906"/>
    </source>
</evidence>
<evidence type="ECO:0000256" key="13">
    <source>
        <dbReference type="ARBA" id="ARBA00023180"/>
    </source>
</evidence>
<reference evidence="22" key="2">
    <citation type="submission" date="2025-08" db="UniProtKB">
        <authorList>
            <consortium name="Ensembl"/>
        </authorList>
    </citation>
    <scope>IDENTIFICATION</scope>
    <source>
        <strain evidence="22">Brown Norway</strain>
    </source>
</reference>
<dbReference type="GO" id="GO:0060021">
    <property type="term" value="P:roof of mouth development"/>
    <property type="evidence" value="ECO:0007669"/>
    <property type="project" value="UniProtKB-ARBA"/>
</dbReference>
<evidence type="ECO:0000256" key="3">
    <source>
        <dbReference type="ARBA" id="ARBA00005743"/>
    </source>
</evidence>
<dbReference type="NCBIfam" id="TIGR00231">
    <property type="entry name" value="small_GTP"/>
    <property type="match status" value="1"/>
</dbReference>
<dbReference type="SMART" id="SM00253">
    <property type="entry name" value="SOCS"/>
    <property type="match status" value="1"/>
</dbReference>
<feature type="domain" description="BPTI/Kunitz inhibitor" evidence="18">
    <location>
        <begin position="601"/>
        <end position="651"/>
    </location>
</feature>
<keyword evidence="11" id="KW-0722">Serine protease inhibitor</keyword>
<dbReference type="PROSITE" id="PS51419">
    <property type="entry name" value="RAB"/>
    <property type="match status" value="1"/>
</dbReference>
<dbReference type="PROSITE" id="PS50225">
    <property type="entry name" value="SOCS"/>
    <property type="match status" value="1"/>
</dbReference>
<reference evidence="22" key="1">
    <citation type="submission" date="2024-01" db="EMBL/GenBank/DDBJ databases">
        <title>GRCr8: a new rat reference genome assembly contstructed from accurate long reads and long range scaffolding.</title>
        <authorList>
            <person name="Doris P.A."/>
            <person name="Kalbfleisch T."/>
            <person name="Li K."/>
            <person name="Howe K."/>
            <person name="Wood J."/>
        </authorList>
    </citation>
    <scope>NUCLEOTIDE SEQUENCE [LARGE SCALE GENOMIC DNA]</scope>
    <source>
        <strain evidence="22">Brown Norway</strain>
    </source>
</reference>
<dbReference type="GO" id="GO:0050431">
    <property type="term" value="F:transforming growth factor beta binding"/>
    <property type="evidence" value="ECO:0007669"/>
    <property type="project" value="Ensembl"/>
</dbReference>
<keyword evidence="4" id="KW-0964">Secreted</keyword>
<feature type="domain" description="WAP" evidence="20">
    <location>
        <begin position="267"/>
        <end position="320"/>
    </location>
</feature>
<dbReference type="InterPro" id="IPR036645">
    <property type="entry name" value="Elafin-like_sf"/>
</dbReference>
<dbReference type="InterPro" id="IPR036036">
    <property type="entry name" value="SOCS_box-like_dom_sf"/>
</dbReference>
<dbReference type="InterPro" id="IPR033638">
    <property type="entry name" value="WFIKKN1/2_Ig-like_3"/>
</dbReference>
<dbReference type="CDD" id="cd05765">
    <property type="entry name" value="IgI_3_WFIKKN-like"/>
    <property type="match status" value="1"/>
</dbReference>
<evidence type="ECO:0000259" key="19">
    <source>
        <dbReference type="PROSITE" id="PS50835"/>
    </source>
</evidence>
<dbReference type="SMART" id="SM00176">
    <property type="entry name" value="RAN"/>
    <property type="match status" value="1"/>
</dbReference>
<dbReference type="PANTHER" id="PTHR45938:SF6">
    <property type="entry name" value="WAP, KAZAL, IMMUNOGLOBULIN, KUNITZ AND NTR DOMAIN-CONTAINING PROTEIN 1"/>
    <property type="match status" value="1"/>
</dbReference>
<dbReference type="InterPro" id="IPR027417">
    <property type="entry name" value="P-loop_NTPase"/>
</dbReference>
<dbReference type="PROSITE" id="PS00280">
    <property type="entry name" value="BPTI_KUNITZ_1"/>
    <property type="match status" value="1"/>
</dbReference>
<evidence type="ECO:0000256" key="9">
    <source>
        <dbReference type="ARBA" id="ARBA00022741"/>
    </source>
</evidence>
<keyword evidence="23" id="KW-1185">Reference proteome</keyword>
<dbReference type="CDD" id="cd04121">
    <property type="entry name" value="Rab40"/>
    <property type="match status" value="1"/>
</dbReference>
<evidence type="ECO:0000259" key="21">
    <source>
        <dbReference type="PROSITE" id="PS51465"/>
    </source>
</evidence>
<dbReference type="Pfam" id="PF00014">
    <property type="entry name" value="Kunitz_BPTI"/>
    <property type="match status" value="2"/>
</dbReference>
<dbReference type="OrthoDB" id="8187079at2759"/>
<dbReference type="InterPro" id="IPR002350">
    <property type="entry name" value="Kazal_dom"/>
</dbReference>
<dbReference type="SMART" id="SM00409">
    <property type="entry name" value="IG"/>
    <property type="match status" value="1"/>
</dbReference>
<evidence type="ECO:0000259" key="20">
    <source>
        <dbReference type="PROSITE" id="PS51390"/>
    </source>
</evidence>
<dbReference type="InterPro" id="IPR003598">
    <property type="entry name" value="Ig_sub2"/>
</dbReference>
<evidence type="ECO:0000256" key="6">
    <source>
        <dbReference type="ARBA" id="ARBA00022690"/>
    </source>
</evidence>
<dbReference type="SMART" id="SM00173">
    <property type="entry name" value="RAS"/>
    <property type="match status" value="1"/>
</dbReference>
<evidence type="ECO:0000256" key="5">
    <source>
        <dbReference type="ARBA" id="ARBA00022608"/>
    </source>
</evidence>
<keyword evidence="9" id="KW-0547">Nucleotide-binding</keyword>
<dbReference type="SMART" id="SM00175">
    <property type="entry name" value="RAB"/>
    <property type="match status" value="1"/>
</dbReference>
<dbReference type="Gene3D" id="3.40.50.300">
    <property type="entry name" value="P-loop containing nucleotide triphosphate hydrolases"/>
    <property type="match status" value="1"/>
</dbReference>
<dbReference type="SMART" id="SM00131">
    <property type="entry name" value="KU"/>
    <property type="match status" value="2"/>
</dbReference>
<dbReference type="InterPro" id="IPR007110">
    <property type="entry name" value="Ig-like_dom"/>
</dbReference>
<dbReference type="Ensembl" id="ENSRNOT00000060156.4">
    <property type="protein sequence ID" value="ENSRNOP00000056900.4"/>
    <property type="gene ID" value="ENSRNOG00000021578.6"/>
</dbReference>
<proteinExistence type="inferred from homology"/>
<dbReference type="Pfam" id="PF07525">
    <property type="entry name" value="SOCS_box"/>
    <property type="match status" value="1"/>
</dbReference>
<dbReference type="Gene3D" id="4.10.410.10">
    <property type="entry name" value="Pancreatic trypsin inhibitor Kunitz domain"/>
    <property type="match status" value="2"/>
</dbReference>
<evidence type="ECO:0000256" key="10">
    <source>
        <dbReference type="ARBA" id="ARBA00022842"/>
    </source>
</evidence>
<dbReference type="PROSITE" id="PS51465">
    <property type="entry name" value="KAZAL_2"/>
    <property type="match status" value="1"/>
</dbReference>
<dbReference type="GO" id="GO:0004867">
    <property type="term" value="F:serine-type endopeptidase inhibitor activity"/>
    <property type="evidence" value="ECO:0007669"/>
    <property type="project" value="UniProtKB-KW"/>
</dbReference>
<evidence type="ECO:0000259" key="16">
    <source>
        <dbReference type="PROSITE" id="PS50189"/>
    </source>
</evidence>
<comment type="similarity">
    <text evidence="3">Belongs to the WFIKKN family.</text>
</comment>
<dbReference type="Pfam" id="PF00095">
    <property type="entry name" value="WAP"/>
    <property type="match status" value="1"/>
</dbReference>
<dbReference type="Pfam" id="PF00071">
    <property type="entry name" value="Ras"/>
    <property type="match status" value="1"/>
</dbReference>
<dbReference type="GO" id="GO:0048019">
    <property type="term" value="F:receptor antagonist activity"/>
    <property type="evidence" value="ECO:0007669"/>
    <property type="project" value="Ensembl"/>
</dbReference>
<dbReference type="InterPro" id="IPR020901">
    <property type="entry name" value="Prtase_inh_Kunz-CS"/>
</dbReference>
<feature type="domain" description="SOCS box" evidence="17">
    <location>
        <begin position="175"/>
        <end position="228"/>
    </location>
</feature>
<dbReference type="InterPro" id="IPR036179">
    <property type="entry name" value="Ig-like_dom_sf"/>
</dbReference>
<dbReference type="SMART" id="SM00174">
    <property type="entry name" value="RHO"/>
    <property type="match status" value="1"/>
</dbReference>
<dbReference type="InterPro" id="IPR001806">
    <property type="entry name" value="Small_GTPase"/>
</dbReference>
<evidence type="ECO:0000256" key="12">
    <source>
        <dbReference type="ARBA" id="ARBA00023157"/>
    </source>
</evidence>
<evidence type="ECO:0000256" key="8">
    <source>
        <dbReference type="ARBA" id="ARBA00022737"/>
    </source>
</evidence>
<feature type="domain" description="NTR" evidence="16">
    <location>
        <begin position="651"/>
        <end position="782"/>
    </location>
</feature>
<evidence type="ECO:0000313" key="23">
    <source>
        <dbReference type="Proteomes" id="UP000002494"/>
    </source>
</evidence>
<gene>
    <name evidence="22 24" type="primary">Wfikkn1</name>
</gene>
<reference evidence="22" key="3">
    <citation type="submission" date="2025-09" db="UniProtKB">
        <authorList>
            <consortium name="Ensembl"/>
        </authorList>
    </citation>
    <scope>IDENTIFICATION</scope>
    <source>
        <strain evidence="22">Brown Norway</strain>
    </source>
</reference>
<dbReference type="Gene3D" id="4.10.75.10">
    <property type="entry name" value="Elafin-like"/>
    <property type="match status" value="1"/>
</dbReference>
<dbReference type="SUPFAM" id="SSF100895">
    <property type="entry name" value="Kazal-type serine protease inhibitors"/>
    <property type="match status" value="1"/>
</dbReference>
<dbReference type="SUPFAM" id="SSF57256">
    <property type="entry name" value="Elafin-like"/>
    <property type="match status" value="1"/>
</dbReference>
<dbReference type="InterPro" id="IPR008197">
    <property type="entry name" value="WAP_dom"/>
</dbReference>
<dbReference type="SUPFAM" id="SSF57362">
    <property type="entry name" value="BPTI-like"/>
    <property type="match status" value="2"/>
</dbReference>
<dbReference type="SUPFAM" id="SSF48726">
    <property type="entry name" value="Immunoglobulin"/>
    <property type="match status" value="1"/>
</dbReference>
<dbReference type="GO" id="GO:0030512">
    <property type="term" value="P:negative regulation of transforming growth factor beta receptor signaling pathway"/>
    <property type="evidence" value="ECO:0007669"/>
    <property type="project" value="Ensembl"/>
</dbReference>
<dbReference type="SUPFAM" id="SSF52540">
    <property type="entry name" value="P-loop containing nucleoside triphosphate hydrolases"/>
    <property type="match status" value="1"/>
</dbReference>
<evidence type="ECO:0000313" key="24">
    <source>
        <dbReference type="RGD" id="1565835"/>
    </source>
</evidence>
<dbReference type="PROSITE" id="PS50835">
    <property type="entry name" value="IG_LIKE"/>
    <property type="match status" value="1"/>
</dbReference>
<dbReference type="InterPro" id="IPR001496">
    <property type="entry name" value="SOCS_box"/>
</dbReference>
<dbReference type="GeneTree" id="ENSGT00940000158031"/>
<dbReference type="AlphaFoldDB" id="A0A8L2UMW2"/>
<dbReference type="Gene3D" id="2.40.50.120">
    <property type="match status" value="1"/>
</dbReference>
<dbReference type="CDD" id="cd00104">
    <property type="entry name" value="KAZAL_FS"/>
    <property type="match status" value="1"/>
</dbReference>
<dbReference type="PRINTS" id="PR00449">
    <property type="entry name" value="RASTRNSFRMNG"/>
</dbReference>
<dbReference type="OMA" id="NFIMRPD"/>
<dbReference type="SMART" id="SM00408">
    <property type="entry name" value="IGc2"/>
    <property type="match status" value="1"/>
</dbReference>
<keyword evidence="6" id="KW-0646">Protease inhibitor</keyword>
<dbReference type="InterPro" id="IPR036880">
    <property type="entry name" value="Kunitz_BPTI_sf"/>
</dbReference>
<comment type="pathway">
    <text evidence="2">Protein modification; protein ubiquitination.</text>
</comment>